<dbReference type="Proteomes" id="UP000051386">
    <property type="component" value="Unassembled WGS sequence"/>
</dbReference>
<evidence type="ECO:0000313" key="2">
    <source>
        <dbReference type="EMBL" id="KRG72835.1"/>
    </source>
</evidence>
<sequence length="128" mass="13780">MELGAFSISLSVKDLDASRAFYEALGFSVTGGDAAQNWLVLRNANTVVGLFKGMFEGNWLTFNPGWDQQAKPLPGFTDIRQLQAQLDASGVPLSTRADHDGNGPAHVMLSDPDGNVILIDQHVPRPST</sequence>
<dbReference type="PATRIC" id="fig|517011.3.peg.2663"/>
<dbReference type="PANTHER" id="PTHR36503:SF1">
    <property type="entry name" value="BLR2520 PROTEIN"/>
    <property type="match status" value="1"/>
</dbReference>
<dbReference type="AlphaFoldDB" id="A0A0R0D5L0"/>
<dbReference type="EMBL" id="LDJK01000064">
    <property type="protein sequence ID" value="KRG72835.1"/>
    <property type="molecule type" value="Genomic_DNA"/>
</dbReference>
<evidence type="ECO:0000259" key="1">
    <source>
        <dbReference type="Pfam" id="PF00903"/>
    </source>
</evidence>
<dbReference type="Gene3D" id="3.10.180.10">
    <property type="entry name" value="2,3-Dihydroxybiphenyl 1,2-Dioxygenase, domain 1"/>
    <property type="match status" value="1"/>
</dbReference>
<reference evidence="2 3" key="1">
    <citation type="submission" date="2015-05" db="EMBL/GenBank/DDBJ databases">
        <title>Genome sequencing and analysis of members of genus Stenotrophomonas.</title>
        <authorList>
            <person name="Patil P.P."/>
            <person name="Midha S."/>
            <person name="Patil P.B."/>
        </authorList>
    </citation>
    <scope>NUCLEOTIDE SEQUENCE [LARGE SCALE GENOMIC DNA]</scope>
    <source>
        <strain evidence="2 3">DSM 21508</strain>
    </source>
</reference>
<comment type="caution">
    <text evidence="2">The sequence shown here is derived from an EMBL/GenBank/DDBJ whole genome shotgun (WGS) entry which is preliminary data.</text>
</comment>
<accession>A0A0R0D5L0</accession>
<name>A0A0R0D5L0_9GAMM</name>
<feature type="domain" description="Glyoxalase/fosfomycin resistance/dioxygenase" evidence="1">
    <location>
        <begin position="8"/>
        <end position="117"/>
    </location>
</feature>
<evidence type="ECO:0000313" key="3">
    <source>
        <dbReference type="Proteomes" id="UP000051386"/>
    </source>
</evidence>
<gene>
    <name evidence="2" type="ORF">ABB28_13710</name>
</gene>
<dbReference type="PANTHER" id="PTHR36503">
    <property type="entry name" value="BLR2520 PROTEIN"/>
    <property type="match status" value="1"/>
</dbReference>
<dbReference type="CDD" id="cd06587">
    <property type="entry name" value="VOC"/>
    <property type="match status" value="1"/>
</dbReference>
<dbReference type="Pfam" id="PF00903">
    <property type="entry name" value="Glyoxalase"/>
    <property type="match status" value="1"/>
</dbReference>
<dbReference type="InterPro" id="IPR004360">
    <property type="entry name" value="Glyas_Fos-R_dOase_dom"/>
</dbReference>
<dbReference type="RefSeq" id="WP_057509144.1">
    <property type="nucleotide sequence ID" value="NZ_LDJK01000064.1"/>
</dbReference>
<proteinExistence type="predicted"/>
<dbReference type="InterPro" id="IPR029068">
    <property type="entry name" value="Glyas_Bleomycin-R_OHBP_Dase"/>
</dbReference>
<protein>
    <submittedName>
        <fullName evidence="2">Glyoxalase</fullName>
    </submittedName>
</protein>
<dbReference type="SUPFAM" id="SSF54593">
    <property type="entry name" value="Glyoxalase/Bleomycin resistance protein/Dihydroxybiphenyl dioxygenase"/>
    <property type="match status" value="1"/>
</dbReference>
<keyword evidence="3" id="KW-1185">Reference proteome</keyword>
<organism evidence="2 3">
    <name type="scientific">Stenotrophomonas chelatiphaga</name>
    <dbReference type="NCBI Taxonomy" id="517011"/>
    <lineage>
        <taxon>Bacteria</taxon>
        <taxon>Pseudomonadati</taxon>
        <taxon>Pseudomonadota</taxon>
        <taxon>Gammaproteobacteria</taxon>
        <taxon>Lysobacterales</taxon>
        <taxon>Lysobacteraceae</taxon>
        <taxon>Stenotrophomonas</taxon>
    </lineage>
</organism>